<dbReference type="AlphaFoldDB" id="A0A3L7AJV4"/>
<dbReference type="SUPFAM" id="SSF56091">
    <property type="entry name" value="DNA ligase/mRNA capping enzyme, catalytic domain"/>
    <property type="match status" value="1"/>
</dbReference>
<dbReference type="Pfam" id="PF16542">
    <property type="entry name" value="PNKP_ligase"/>
    <property type="match status" value="1"/>
</dbReference>
<evidence type="ECO:0000313" key="5">
    <source>
        <dbReference type="Proteomes" id="UP000269438"/>
    </source>
</evidence>
<feature type="domain" description="Calcineurin-like phosphoesterase" evidence="2">
    <location>
        <begin position="188"/>
        <end position="382"/>
    </location>
</feature>
<feature type="compositionally biased region" description="Basic and acidic residues" evidence="1">
    <location>
        <begin position="139"/>
        <end position="151"/>
    </location>
</feature>
<feature type="region of interest" description="Disordered" evidence="1">
    <location>
        <begin position="424"/>
        <end position="527"/>
    </location>
</feature>
<dbReference type="GO" id="GO:0005737">
    <property type="term" value="C:cytoplasm"/>
    <property type="evidence" value="ECO:0007669"/>
    <property type="project" value="TreeGrafter"/>
</dbReference>
<feature type="domain" description="Polynucleotide kinase-phosphatase ligase" evidence="3">
    <location>
        <begin position="560"/>
        <end position="935"/>
    </location>
</feature>
<feature type="compositionally biased region" description="Basic and acidic residues" evidence="1">
    <location>
        <begin position="123"/>
        <end position="132"/>
    </location>
</feature>
<proteinExistence type="predicted"/>
<dbReference type="InterPro" id="IPR004843">
    <property type="entry name" value="Calcineurin-like_PHP"/>
</dbReference>
<gene>
    <name evidence="4" type="ORF">D9V34_14425</name>
</gene>
<dbReference type="SUPFAM" id="SSF52540">
    <property type="entry name" value="P-loop containing nucleoside triphosphate hydrolases"/>
    <property type="match status" value="1"/>
</dbReference>
<feature type="compositionally biased region" description="Low complexity" evidence="1">
    <location>
        <begin position="438"/>
        <end position="471"/>
    </location>
</feature>
<dbReference type="GO" id="GO:0016301">
    <property type="term" value="F:kinase activity"/>
    <property type="evidence" value="ECO:0007669"/>
    <property type="project" value="UniProtKB-KW"/>
</dbReference>
<evidence type="ECO:0000256" key="1">
    <source>
        <dbReference type="SAM" id="MobiDB-lite"/>
    </source>
</evidence>
<comment type="caution">
    <text evidence="4">The sequence shown here is derived from an EMBL/GenBank/DDBJ whole genome shotgun (WGS) entry which is preliminary data.</text>
</comment>
<dbReference type="Gene3D" id="3.30.470.30">
    <property type="entry name" value="DNA ligase/mRNA capping enzyme"/>
    <property type="match status" value="2"/>
</dbReference>
<evidence type="ECO:0000259" key="3">
    <source>
        <dbReference type="Pfam" id="PF16542"/>
    </source>
</evidence>
<sequence length="940" mass="101133">MSESITPTEVRIPEVSLVLLIGASGSGKSTFGREKFAPFEVVSSDFCRGLVAGDENDQSASKDAFDVLEYIVGKRLAAGRLTVVDATNVQPGSRASLINLARAHDVLPVAIVLDMPERVCRERNRTRPDRQNSDAVITRQRDALRRSRKSMGREGLRGVHVLSSPEEAEAAVIVREKLRTDLTDQHGPFDAIGDVHGCLSELETLLTTLGYALTRDDAGRPIDAEHPEGRRVILLGDLVDRGPDSVGVLRLAMGMHAAGHALVVPGNHEQALINALGGKKVNLSHGLGDTLAQLAAEPKEFTDAVRAWLYSLVSHLVLDDGNLVVAHAGLKEAYHGRSSGRVRSFALYGDTTGEVDEYGLPIRLPWQRDYRGSAVVLYGHTPMLTPRWVNNTLCLDTGCAFGNALSALRYPEREIVQVPAERTYAESRRPLGDPEDVPVPAGQSPAAASATAPEQATVPATSTAPAPGSEPTRADGSAPAWAEGTTAGSSDDTAPPHTEAGTQDRSAPGNASLLGRAQATRPPRERAADELRLDDVLGRRSIETGLHGRVAIRSENAAGALEVMSRFALSPNLLPTLPATMAPVETSREAGYLEYPTEAFAGYLAAGITDLIAEEKHMGSRAHVLVCRDADAAARVLGTSADTTGAVFTRTGRAFFDSPTTEVLLGRIRTAADTAGLWDTLDTDWLLLDGELLPWSLKAEDLLRGTYAATAAAGRASLTTAGDDLARALARGVEVEPEAERTASRLGHIEDFAAAYRRYVWPVEGLDGVEFAPFQLLASRGAVHHERDHGWHLDIADALVAADPTTFRTTRRLRINAADPDEVAAATTWWLELTAAGGEGMVVKPFAGTSFDKHGLVQPGLKVRGREYLRLIYGPDYTDPSQLSRLRDRHLGLKRSLALREHALGIEALTRFVQGEPLWRVHEAVFGILALESEPVDPRL</sequence>
<feature type="region of interest" description="Disordered" evidence="1">
    <location>
        <begin position="123"/>
        <end position="151"/>
    </location>
</feature>
<dbReference type="GO" id="GO:0016791">
    <property type="term" value="F:phosphatase activity"/>
    <property type="evidence" value="ECO:0007669"/>
    <property type="project" value="TreeGrafter"/>
</dbReference>
<dbReference type="InterPro" id="IPR027417">
    <property type="entry name" value="P-loop_NTPase"/>
</dbReference>
<organism evidence="4 5">
    <name type="scientific">Mycetocola lacteus</name>
    <dbReference type="NCBI Taxonomy" id="76637"/>
    <lineage>
        <taxon>Bacteria</taxon>
        <taxon>Bacillati</taxon>
        <taxon>Actinomycetota</taxon>
        <taxon>Actinomycetes</taxon>
        <taxon>Micrococcales</taxon>
        <taxon>Microbacteriaceae</taxon>
        <taxon>Mycetocola</taxon>
    </lineage>
</organism>
<dbReference type="PANTHER" id="PTHR42850:SF7">
    <property type="entry name" value="BIS(5'-NUCLEOSYL)-TETRAPHOSPHATASE PRPE [ASYMMETRICAL]"/>
    <property type="match status" value="1"/>
</dbReference>
<dbReference type="OrthoDB" id="9807890at2"/>
<dbReference type="SUPFAM" id="SSF56300">
    <property type="entry name" value="Metallo-dependent phosphatases"/>
    <property type="match status" value="1"/>
</dbReference>
<name>A0A3L7AJV4_9MICO</name>
<dbReference type="InterPro" id="IPR041780">
    <property type="entry name" value="MPP_PrpE-like"/>
</dbReference>
<keyword evidence="4" id="KW-0418">Kinase</keyword>
<dbReference type="Gene3D" id="3.40.50.300">
    <property type="entry name" value="P-loop containing nucleotide triphosphate hydrolases"/>
    <property type="match status" value="1"/>
</dbReference>
<dbReference type="InterPro" id="IPR032380">
    <property type="entry name" value="PNKP_ligase_dom"/>
</dbReference>
<dbReference type="RefSeq" id="WP_121689191.1">
    <property type="nucleotide sequence ID" value="NZ_RCUY01000013.1"/>
</dbReference>
<dbReference type="Proteomes" id="UP000269438">
    <property type="component" value="Unassembled WGS sequence"/>
</dbReference>
<dbReference type="Pfam" id="PF00149">
    <property type="entry name" value="Metallophos"/>
    <property type="match status" value="1"/>
</dbReference>
<evidence type="ECO:0000313" key="4">
    <source>
        <dbReference type="EMBL" id="RLP80255.1"/>
    </source>
</evidence>
<keyword evidence="4" id="KW-0808">Transferase</keyword>
<dbReference type="Gene3D" id="3.60.21.10">
    <property type="match status" value="1"/>
</dbReference>
<evidence type="ECO:0000259" key="2">
    <source>
        <dbReference type="Pfam" id="PF00149"/>
    </source>
</evidence>
<accession>A0A3L7AJV4</accession>
<keyword evidence="5" id="KW-1185">Reference proteome</keyword>
<dbReference type="PANTHER" id="PTHR42850">
    <property type="entry name" value="METALLOPHOSPHOESTERASE"/>
    <property type="match status" value="1"/>
</dbReference>
<dbReference type="InterPro" id="IPR029052">
    <property type="entry name" value="Metallo-depent_PP-like"/>
</dbReference>
<protein>
    <submittedName>
        <fullName evidence="4">Polynucleotide kinase-phosphatase</fullName>
    </submittedName>
</protein>
<dbReference type="CDD" id="cd07423">
    <property type="entry name" value="MPP_Prp_like"/>
    <property type="match status" value="1"/>
</dbReference>
<dbReference type="InterPro" id="IPR050126">
    <property type="entry name" value="Ap4A_hydrolase"/>
</dbReference>
<reference evidence="4 5" key="1">
    <citation type="submission" date="2018-10" db="EMBL/GenBank/DDBJ databases">
        <authorList>
            <person name="Li J."/>
        </authorList>
    </citation>
    <scope>NUCLEOTIDE SEQUENCE [LARGE SCALE GENOMIC DNA]</scope>
    <source>
        <strain evidence="4 5">JCM 11654</strain>
    </source>
</reference>
<dbReference type="EMBL" id="RCUY01000013">
    <property type="protein sequence ID" value="RLP80255.1"/>
    <property type="molecule type" value="Genomic_DNA"/>
</dbReference>
<dbReference type="Pfam" id="PF13671">
    <property type="entry name" value="AAA_33"/>
    <property type="match status" value="1"/>
</dbReference>